<protein>
    <recommendedName>
        <fullName evidence="8">Biotin transporter</fullName>
    </recommendedName>
</protein>
<feature type="transmembrane region" description="Helical" evidence="9">
    <location>
        <begin position="82"/>
        <end position="107"/>
    </location>
</feature>
<dbReference type="InterPro" id="IPR003784">
    <property type="entry name" value="BioY"/>
</dbReference>
<dbReference type="PANTHER" id="PTHR34295">
    <property type="entry name" value="BIOTIN TRANSPORTER BIOY"/>
    <property type="match status" value="1"/>
</dbReference>
<feature type="transmembrane region" description="Helical" evidence="9">
    <location>
        <begin position="7"/>
        <end position="25"/>
    </location>
</feature>
<comment type="subcellular location">
    <subcellularLocation>
        <location evidence="1 8">Cell membrane</location>
        <topology evidence="1 8">Multi-pass membrane protein</topology>
    </subcellularLocation>
</comment>
<reference evidence="11" key="1">
    <citation type="journal article" date="2019" name="Int. J. Syst. Evol. Microbiol.">
        <title>The Global Catalogue of Microorganisms (GCM) 10K type strain sequencing project: providing services to taxonomists for standard genome sequencing and annotation.</title>
        <authorList>
            <consortium name="The Broad Institute Genomics Platform"/>
            <consortium name="The Broad Institute Genome Sequencing Center for Infectious Disease"/>
            <person name="Wu L."/>
            <person name="Ma J."/>
        </authorList>
    </citation>
    <scope>NUCLEOTIDE SEQUENCE [LARGE SCALE GENOMIC DNA]</scope>
    <source>
        <strain evidence="11">CCM 7282</strain>
    </source>
</reference>
<comment type="similarity">
    <text evidence="2 8">Belongs to the BioY family.</text>
</comment>
<gene>
    <name evidence="10" type="ORF">GCM10007216_05770</name>
</gene>
<comment type="caution">
    <text evidence="10">The sequence shown here is derived from an EMBL/GenBank/DDBJ whole genome shotgun (WGS) entry which is preliminary data.</text>
</comment>
<keyword evidence="5 9" id="KW-0812">Transmembrane</keyword>
<feature type="transmembrane region" description="Helical" evidence="9">
    <location>
        <begin position="31"/>
        <end position="49"/>
    </location>
</feature>
<organism evidence="10 11">
    <name type="scientific">Thalassobacillus devorans</name>
    <dbReference type="NCBI Taxonomy" id="279813"/>
    <lineage>
        <taxon>Bacteria</taxon>
        <taxon>Bacillati</taxon>
        <taxon>Bacillota</taxon>
        <taxon>Bacilli</taxon>
        <taxon>Bacillales</taxon>
        <taxon>Bacillaceae</taxon>
        <taxon>Thalassobacillus</taxon>
    </lineage>
</organism>
<name>A0ABQ1NIN0_9BACI</name>
<sequence length="186" mass="19975">MKLNHLIYVSMFASIMGVLGLLPPIPLGFSPVPITMQTLGVMLAGSVLGAHYGPKYAALSQVLFLLLVMAGAPLLSGGRGGIGVFFTPSAGFLMGWIAGAFVIGYLCQFMKEVTFWKMMMVNLIGGIFIIYFIGVPIQAMIMQISVSEASILSLAFLPGDVLKVTIASFIAVKLYYAAPFKREVRV</sequence>
<dbReference type="EMBL" id="BMCJ01000001">
    <property type="protein sequence ID" value="GGC78086.1"/>
    <property type="molecule type" value="Genomic_DNA"/>
</dbReference>
<keyword evidence="7 8" id="KW-0472">Membrane</keyword>
<proteinExistence type="inferred from homology"/>
<evidence type="ECO:0000256" key="5">
    <source>
        <dbReference type="ARBA" id="ARBA00022692"/>
    </source>
</evidence>
<keyword evidence="3 8" id="KW-0813">Transport</keyword>
<dbReference type="PIRSF" id="PIRSF016661">
    <property type="entry name" value="BioY"/>
    <property type="match status" value="1"/>
</dbReference>
<evidence type="ECO:0000256" key="2">
    <source>
        <dbReference type="ARBA" id="ARBA00010692"/>
    </source>
</evidence>
<feature type="transmembrane region" description="Helical" evidence="9">
    <location>
        <begin position="119"/>
        <end position="141"/>
    </location>
</feature>
<dbReference type="RefSeq" id="WP_062445168.1">
    <property type="nucleotide sequence ID" value="NZ_BMCJ01000001.1"/>
</dbReference>
<evidence type="ECO:0000256" key="6">
    <source>
        <dbReference type="ARBA" id="ARBA00022989"/>
    </source>
</evidence>
<keyword evidence="4 8" id="KW-1003">Cell membrane</keyword>
<keyword evidence="6 9" id="KW-1133">Transmembrane helix</keyword>
<evidence type="ECO:0000313" key="11">
    <source>
        <dbReference type="Proteomes" id="UP000619534"/>
    </source>
</evidence>
<evidence type="ECO:0000256" key="9">
    <source>
        <dbReference type="SAM" id="Phobius"/>
    </source>
</evidence>
<evidence type="ECO:0000256" key="7">
    <source>
        <dbReference type="ARBA" id="ARBA00023136"/>
    </source>
</evidence>
<evidence type="ECO:0000313" key="10">
    <source>
        <dbReference type="EMBL" id="GGC78086.1"/>
    </source>
</evidence>
<evidence type="ECO:0000256" key="3">
    <source>
        <dbReference type="ARBA" id="ARBA00022448"/>
    </source>
</evidence>
<feature type="transmembrane region" description="Helical" evidence="9">
    <location>
        <begin position="56"/>
        <end position="76"/>
    </location>
</feature>
<accession>A0ABQ1NIN0</accession>
<dbReference type="PANTHER" id="PTHR34295:SF4">
    <property type="entry name" value="BIOTIN TRANSPORTER BIOY-RELATED"/>
    <property type="match status" value="1"/>
</dbReference>
<evidence type="ECO:0000256" key="1">
    <source>
        <dbReference type="ARBA" id="ARBA00004651"/>
    </source>
</evidence>
<evidence type="ECO:0000256" key="8">
    <source>
        <dbReference type="PIRNR" id="PIRNR016661"/>
    </source>
</evidence>
<dbReference type="Gene3D" id="1.10.1760.20">
    <property type="match status" value="1"/>
</dbReference>
<evidence type="ECO:0000256" key="4">
    <source>
        <dbReference type="ARBA" id="ARBA00022475"/>
    </source>
</evidence>
<feature type="transmembrane region" description="Helical" evidence="9">
    <location>
        <begin position="161"/>
        <end position="178"/>
    </location>
</feature>
<dbReference type="Pfam" id="PF02632">
    <property type="entry name" value="BioY"/>
    <property type="match status" value="1"/>
</dbReference>
<keyword evidence="11" id="KW-1185">Reference proteome</keyword>
<dbReference type="Proteomes" id="UP000619534">
    <property type="component" value="Unassembled WGS sequence"/>
</dbReference>